<sequence>MNHFITLTLCVSSKESMYQYRDSSYQYQHFTHSYYALYNEWRGDEDLPPPDNPLSSLNHNDISATSRTNSDTEISNTVTNANNNTTEIRPDQAAMFTSTNGDSLGTQYWEFFDDEENWEIFNKYNLQVESNGRIIYNHIIGKDMLDFNDSGTLINPNNNSDNAIHHDSSNPTDIIETNPTEIETSNHREDVNIISGSLFDPRILKKIRNKVNGWNDMGSCIR</sequence>
<accession>A0AAN7WF64</accession>
<evidence type="ECO:0000313" key="3">
    <source>
        <dbReference type="Proteomes" id="UP001306508"/>
    </source>
</evidence>
<feature type="compositionally biased region" description="Polar residues" evidence="1">
    <location>
        <begin position="59"/>
        <end position="75"/>
    </location>
</feature>
<dbReference type="AlphaFoldDB" id="A0AAN7WF64"/>
<reference evidence="3" key="1">
    <citation type="submission" date="2023-07" db="EMBL/GenBank/DDBJ databases">
        <title>A draft genome of Kazachstania heterogenica Y-27499.</title>
        <authorList>
            <person name="Donic C."/>
            <person name="Kralova J.S."/>
            <person name="Fidel L."/>
            <person name="Ben-Dor S."/>
            <person name="Jung S."/>
        </authorList>
    </citation>
    <scope>NUCLEOTIDE SEQUENCE [LARGE SCALE GENOMIC DNA]</scope>
    <source>
        <strain evidence="3">Y27499</strain>
    </source>
</reference>
<dbReference type="EMBL" id="JAWIZZ010000053">
    <property type="protein sequence ID" value="KAK5778463.1"/>
    <property type="molecule type" value="Genomic_DNA"/>
</dbReference>
<feature type="region of interest" description="Disordered" evidence="1">
    <location>
        <begin position="46"/>
        <end position="84"/>
    </location>
</feature>
<evidence type="ECO:0000256" key="1">
    <source>
        <dbReference type="SAM" id="MobiDB-lite"/>
    </source>
</evidence>
<name>A0AAN7WF64_9SACH</name>
<evidence type="ECO:0000313" key="2">
    <source>
        <dbReference type="EMBL" id="KAK5778463.1"/>
    </source>
</evidence>
<keyword evidence="3" id="KW-1185">Reference proteome</keyword>
<gene>
    <name evidence="2" type="ORF">RI543_004128</name>
</gene>
<comment type="caution">
    <text evidence="2">The sequence shown here is derived from an EMBL/GenBank/DDBJ whole genome shotgun (WGS) entry which is preliminary data.</text>
</comment>
<organism evidence="2 3">
    <name type="scientific">Arxiozyma heterogenica</name>
    <dbReference type="NCBI Taxonomy" id="278026"/>
    <lineage>
        <taxon>Eukaryota</taxon>
        <taxon>Fungi</taxon>
        <taxon>Dikarya</taxon>
        <taxon>Ascomycota</taxon>
        <taxon>Saccharomycotina</taxon>
        <taxon>Saccharomycetes</taxon>
        <taxon>Saccharomycetales</taxon>
        <taxon>Saccharomycetaceae</taxon>
        <taxon>Arxiozyma</taxon>
    </lineage>
</organism>
<protein>
    <submittedName>
        <fullName evidence="2">Uncharacterized protein</fullName>
    </submittedName>
</protein>
<proteinExistence type="predicted"/>
<dbReference type="Proteomes" id="UP001306508">
    <property type="component" value="Unassembled WGS sequence"/>
</dbReference>